<comment type="caution">
    <text evidence="1">The sequence shown here is derived from an EMBL/GenBank/DDBJ whole genome shotgun (WGS) entry which is preliminary data.</text>
</comment>
<dbReference type="AlphaFoldDB" id="A0AAQ4E4F6"/>
<protein>
    <submittedName>
        <fullName evidence="1">Uncharacterized protein</fullName>
    </submittedName>
</protein>
<gene>
    <name evidence="1" type="ORF">V5799_013951</name>
</gene>
<sequence>MTDEIAKLLEQKVRENAGSEKLALKLLIGANIVRNCASEHSEDGQALLKKMFVPIVSEGAKCAASKAGIADAVERDLAEKICFRDAADSTKASTQLTEKETAIFDAIRACTIAAIPSPKV</sequence>
<evidence type="ECO:0000313" key="1">
    <source>
        <dbReference type="EMBL" id="KAK8769580.1"/>
    </source>
</evidence>
<dbReference type="Proteomes" id="UP001321473">
    <property type="component" value="Unassembled WGS sequence"/>
</dbReference>
<accession>A0AAQ4E4F6</accession>
<reference evidence="1 2" key="1">
    <citation type="journal article" date="2023" name="Arcadia Sci">
        <title>De novo assembly of a long-read Amblyomma americanum tick genome.</title>
        <authorList>
            <person name="Chou S."/>
            <person name="Poskanzer K.E."/>
            <person name="Rollins M."/>
            <person name="Thuy-Boun P.S."/>
        </authorList>
    </citation>
    <scope>NUCLEOTIDE SEQUENCE [LARGE SCALE GENOMIC DNA]</scope>
    <source>
        <strain evidence="1">F_SG_1</strain>
        <tissue evidence="1">Salivary glands</tissue>
    </source>
</reference>
<dbReference type="EMBL" id="JARKHS020022427">
    <property type="protein sequence ID" value="KAK8769580.1"/>
    <property type="molecule type" value="Genomic_DNA"/>
</dbReference>
<organism evidence="1 2">
    <name type="scientific">Amblyomma americanum</name>
    <name type="common">Lone star tick</name>
    <dbReference type="NCBI Taxonomy" id="6943"/>
    <lineage>
        <taxon>Eukaryota</taxon>
        <taxon>Metazoa</taxon>
        <taxon>Ecdysozoa</taxon>
        <taxon>Arthropoda</taxon>
        <taxon>Chelicerata</taxon>
        <taxon>Arachnida</taxon>
        <taxon>Acari</taxon>
        <taxon>Parasitiformes</taxon>
        <taxon>Ixodida</taxon>
        <taxon>Ixodoidea</taxon>
        <taxon>Ixodidae</taxon>
        <taxon>Amblyomminae</taxon>
        <taxon>Amblyomma</taxon>
    </lineage>
</organism>
<keyword evidence="2" id="KW-1185">Reference proteome</keyword>
<evidence type="ECO:0000313" key="2">
    <source>
        <dbReference type="Proteomes" id="UP001321473"/>
    </source>
</evidence>
<proteinExistence type="predicted"/>
<name>A0AAQ4E4F6_AMBAM</name>